<proteinExistence type="predicted"/>
<dbReference type="InterPro" id="IPR040198">
    <property type="entry name" value="Fido_containing"/>
</dbReference>
<dbReference type="InterPro" id="IPR036597">
    <property type="entry name" value="Fido-like_dom_sf"/>
</dbReference>
<feature type="binding site" evidence="2">
    <location>
        <begin position="246"/>
        <end position="247"/>
    </location>
    <ligand>
        <name>ATP</name>
        <dbReference type="ChEBI" id="CHEBI:30616"/>
    </ligand>
</feature>
<feature type="domain" description="Fido" evidence="4">
    <location>
        <begin position="117"/>
        <end position="269"/>
    </location>
</feature>
<feature type="site" description="Important for autoinhibition of adenylyltransferase activity" evidence="3">
    <location>
        <position position="67"/>
    </location>
</feature>
<dbReference type="SUPFAM" id="SSF140931">
    <property type="entry name" value="Fic-like"/>
    <property type="match status" value="1"/>
</dbReference>
<dbReference type="PROSITE" id="PS51459">
    <property type="entry name" value="FIDO"/>
    <property type="match status" value="1"/>
</dbReference>
<dbReference type="PANTHER" id="PTHR13504:SF38">
    <property type="entry name" value="FIDO DOMAIN-CONTAINING PROTEIN"/>
    <property type="match status" value="1"/>
</dbReference>
<evidence type="ECO:0000313" key="6">
    <source>
        <dbReference type="Proteomes" id="UP001197609"/>
    </source>
</evidence>
<evidence type="ECO:0000256" key="3">
    <source>
        <dbReference type="PIRSR" id="PIRSR640198-3"/>
    </source>
</evidence>
<organism evidence="5 6">
    <name type="scientific">Candidatus Methylomirabilis tolerans</name>
    <dbReference type="NCBI Taxonomy" id="3123416"/>
    <lineage>
        <taxon>Bacteria</taxon>
        <taxon>Candidatus Methylomirabilota</taxon>
        <taxon>Candidatus Methylomirabilia</taxon>
        <taxon>Candidatus Methylomirabilales</taxon>
        <taxon>Candidatus Methylomirabilaceae</taxon>
        <taxon>Candidatus Methylomirabilis</taxon>
    </lineage>
</organism>
<keyword evidence="2" id="KW-0547">Nucleotide-binding</keyword>
<dbReference type="Pfam" id="PF02661">
    <property type="entry name" value="Fic"/>
    <property type="match status" value="1"/>
</dbReference>
<evidence type="ECO:0000313" key="5">
    <source>
        <dbReference type="EMBL" id="MBZ0159078.1"/>
    </source>
</evidence>
<keyword evidence="2" id="KW-0067">ATP-binding</keyword>
<accession>A0AAJ1AGK4</accession>
<comment type="caution">
    <text evidence="5">The sequence shown here is derived from an EMBL/GenBank/DDBJ whole genome shotgun (WGS) entry which is preliminary data.</text>
</comment>
<protein>
    <submittedName>
        <fullName evidence="5">Fic family protein</fullName>
    </submittedName>
</protein>
<dbReference type="GO" id="GO:0005524">
    <property type="term" value="F:ATP binding"/>
    <property type="evidence" value="ECO:0007669"/>
    <property type="project" value="UniProtKB-KW"/>
</dbReference>
<evidence type="ECO:0000256" key="1">
    <source>
        <dbReference type="PIRSR" id="PIRSR640198-1"/>
    </source>
</evidence>
<feature type="binding site" evidence="2">
    <location>
        <begin position="208"/>
        <end position="215"/>
    </location>
    <ligand>
        <name>ATP</name>
        <dbReference type="ChEBI" id="CHEBI:30616"/>
    </ligand>
</feature>
<dbReference type="InterPro" id="IPR003812">
    <property type="entry name" value="Fido"/>
</dbReference>
<dbReference type="Gene3D" id="1.10.3290.10">
    <property type="entry name" value="Fido-like domain"/>
    <property type="match status" value="1"/>
</dbReference>
<dbReference type="EMBL" id="JAIOIU010000032">
    <property type="protein sequence ID" value="MBZ0159078.1"/>
    <property type="molecule type" value="Genomic_DNA"/>
</dbReference>
<dbReference type="Proteomes" id="UP001197609">
    <property type="component" value="Unassembled WGS sequence"/>
</dbReference>
<dbReference type="AlphaFoldDB" id="A0AAJ1AGK4"/>
<evidence type="ECO:0000259" key="4">
    <source>
        <dbReference type="PROSITE" id="PS51459"/>
    </source>
</evidence>
<dbReference type="PANTHER" id="PTHR13504">
    <property type="entry name" value="FIDO DOMAIN-CONTAINING PROTEIN DDB_G0283145"/>
    <property type="match status" value="1"/>
</dbReference>
<sequence>MRTYEKTHPWLTFSVDFSRAPSRLWIMLGECQSTCEHIAGVPLRPDTANKLYQLYLAKGVLATTAIEGNTLSEEEVLRHLQGTLKLPPSREYLAQEIDNIVTGCNLILSDLKAGRVLTSGMVKKLNQIVLDKLRLDEEVMPGEIRGHAVSVGRYQAPPAQDCEYLLGRLCEWLNSEAFNPKPEMVIVYAILKAVLAHLYLAWVHPFGDGNGRTARLVEFQILIASGVPAPAAHLLSNHYNQTRTEYYRQLDQASRSGGDALPFVLYATQGLLDGLRSQLQDIREQQLDVAWRNYVHEAFSDKKSPSDARRRHLVLDLSRSAGPLPFSELSEVSPRIAAAYARKTVKTLSRDVKALIRMGLLVQEPGGLRACRDRILAFLPPKTETDAAGN</sequence>
<gene>
    <name evidence="5" type="ORF">K8G79_02870</name>
</gene>
<reference evidence="5 6" key="1">
    <citation type="journal article" date="2021" name="bioRxiv">
        <title>Unraveling nitrogen, sulfur and carbon metabolic pathways and microbial community transcriptional responses to substrate deprivation and toxicity stresses in a bioreactor mimicking anoxic brackish coastal sediment conditions.</title>
        <authorList>
            <person name="Martins P.D."/>
            <person name="Echeveste M.J."/>
            <person name="Arshad A."/>
            <person name="Kurth J."/>
            <person name="Ouboter H."/>
            <person name="Jetten M.S.M."/>
            <person name="Welte C.U."/>
        </authorList>
    </citation>
    <scope>NUCLEOTIDE SEQUENCE [LARGE SCALE GENOMIC DNA]</scope>
    <source>
        <strain evidence="5">MAG_38</strain>
    </source>
</reference>
<feature type="active site" evidence="1">
    <location>
        <position position="204"/>
    </location>
</feature>
<name>A0AAJ1AGK4_9BACT</name>
<evidence type="ECO:0000256" key="2">
    <source>
        <dbReference type="PIRSR" id="PIRSR640198-2"/>
    </source>
</evidence>